<feature type="transmembrane region" description="Helical" evidence="6">
    <location>
        <begin position="446"/>
        <end position="464"/>
    </location>
</feature>
<dbReference type="SUPFAM" id="SSF52091">
    <property type="entry name" value="SpoIIaa-like"/>
    <property type="match status" value="1"/>
</dbReference>
<evidence type="ECO:0000256" key="5">
    <source>
        <dbReference type="SAM" id="MobiDB-lite"/>
    </source>
</evidence>
<dbReference type="GO" id="GO:0016020">
    <property type="term" value="C:membrane"/>
    <property type="evidence" value="ECO:0007669"/>
    <property type="project" value="UniProtKB-SubCell"/>
</dbReference>
<keyword evidence="3 6" id="KW-1133">Transmembrane helix</keyword>
<feature type="transmembrane region" description="Helical" evidence="6">
    <location>
        <begin position="527"/>
        <end position="546"/>
    </location>
</feature>
<feature type="region of interest" description="Disordered" evidence="5">
    <location>
        <begin position="80"/>
        <end position="237"/>
    </location>
</feature>
<feature type="transmembrane region" description="Helical" evidence="6">
    <location>
        <begin position="658"/>
        <end position="677"/>
    </location>
</feature>
<sequence length="969" mass="104991">MSTPLLRALCMSRLDGRPGLLSSGGWRLAAGGWVLGRPRPRSRLAHVHGRSDRNGLEGAREAVALALALAFGRRSAARASGKYETALQPPSVGAAPLRERRAASVMTDTTHRASLRLSSRTPSTASTASTASTGPAASPGSADTNNEHGPPSTGHSRDPSSASARLAHTPATPSQLRQAHAPSDRSSSPEETMHRRQSYYADEPGPRQHQHDDVNSLPDSHTPRSPHSTHDGIVEVDMAEPTVRSRLLDAAARDEWVPRPGVHRNYGSFAGSIHSDHSFDAPFPSTAPTADGHAPDATHALLGDALADGLLASDDRKNMSTTRWLAERHGIKSQRMMYLQYYVPVLSWTRQYKWRYLKGDLVAAVTMASFYIPMALSYASNLAHLPPVHGLYSFAINPLIYGLLGTCPQMIVGPEAPGSLLVGEIVRENIKKGASGEGDGRLNAEIAGIVTCMAGGFIFVAGLFRLGFLDNVLSRPFLRGFISAIGVVIFIDQLIPETGLARLAAKHVAHGSSLDKLVFLVSNIHRAHKLTCAMSFTAFAIIMFFREFKKRLQPRYPGVAYIPDRFVVVVLSALLTWHYRLDQHGLAVLGDVNSSGSLFAVHFPFDTRHLKYVGDAVNTGLIIALLGFFESSVAAKSLGSGDHQKDGVQLPLSANRELIALGTANMTGGLFMALPAFGGYGRSKVNASTGGLTPMSNIFLSIITILSTVFLLPYFYYLPKGVLCAMVSVVAYSLVEEAPHDINFFLRIRGWSELLLMGLIFFITIIWDLKRGIGVGIGLSILRLIRHSVRPRIQILGRVPGTTNQFANAELDPGSLEFIEGCLIVKIPEPLTFANTGNLRSRLSRLEDHGTGAAHPALPRIRRREHNKNVIFDVHGVTSLDGAGAQVLSEIVDSYRKRDARVFFCRVPHERSPVGQLFEKSGIVDMCGGPRHFVKSVEEALRMADLERLTEELGSEAGSSRAASGLGLH</sequence>
<dbReference type="InterPro" id="IPR002645">
    <property type="entry name" value="STAS_dom"/>
</dbReference>
<dbReference type="EMBL" id="JYNV01000003">
    <property type="protein sequence ID" value="KZM28743.1"/>
    <property type="molecule type" value="Genomic_DNA"/>
</dbReference>
<evidence type="ECO:0000256" key="2">
    <source>
        <dbReference type="ARBA" id="ARBA00022692"/>
    </source>
</evidence>
<dbReference type="InterPro" id="IPR036513">
    <property type="entry name" value="STAS_dom_sf"/>
</dbReference>
<dbReference type="Gene3D" id="3.30.750.24">
    <property type="entry name" value="STAS domain"/>
    <property type="match status" value="1"/>
</dbReference>
<feature type="compositionally biased region" description="Low complexity" evidence="5">
    <location>
        <begin position="115"/>
        <end position="142"/>
    </location>
</feature>
<gene>
    <name evidence="7" type="ORF">ST47_g123</name>
</gene>
<dbReference type="Proteomes" id="UP000076837">
    <property type="component" value="Unassembled WGS sequence"/>
</dbReference>
<evidence type="ECO:0000313" key="7">
    <source>
        <dbReference type="EMBL" id="KZM28743.1"/>
    </source>
</evidence>
<dbReference type="InterPro" id="IPR001902">
    <property type="entry name" value="SLC26A/SulP_fam"/>
</dbReference>
<feature type="transmembrane region" description="Helical" evidence="6">
    <location>
        <begin position="754"/>
        <end position="782"/>
    </location>
</feature>
<dbReference type="OrthoDB" id="427213at2759"/>
<evidence type="ECO:0000256" key="6">
    <source>
        <dbReference type="SAM" id="Phobius"/>
    </source>
</evidence>
<feature type="compositionally biased region" description="Polar residues" evidence="5">
    <location>
        <begin position="217"/>
        <end position="226"/>
    </location>
</feature>
<evidence type="ECO:0000256" key="3">
    <source>
        <dbReference type="ARBA" id="ARBA00022989"/>
    </source>
</evidence>
<reference evidence="7 8" key="1">
    <citation type="journal article" date="2016" name="Sci. Rep.">
        <title>Draft genome sequencing and secretome analysis of fungal phytopathogen Ascochyta rabiei provides insight into the necrotrophic effector repertoire.</title>
        <authorList>
            <person name="Verma S."/>
            <person name="Gazara R.K."/>
            <person name="Nizam S."/>
            <person name="Parween S."/>
            <person name="Chattopadhyay D."/>
            <person name="Verma P.K."/>
        </authorList>
    </citation>
    <scope>NUCLEOTIDE SEQUENCE [LARGE SCALE GENOMIC DNA]</scope>
    <source>
        <strain evidence="7 8">ArDII</strain>
    </source>
</reference>
<feature type="transmembrane region" description="Helical" evidence="6">
    <location>
        <begin position="698"/>
        <end position="717"/>
    </location>
</feature>
<keyword evidence="2 6" id="KW-0812">Transmembrane</keyword>
<dbReference type="CDD" id="cd07042">
    <property type="entry name" value="STAS_SulP_like_sulfate_transporter"/>
    <property type="match status" value="1"/>
</dbReference>
<evidence type="ECO:0000313" key="8">
    <source>
        <dbReference type="Proteomes" id="UP000076837"/>
    </source>
</evidence>
<organism evidence="7 8">
    <name type="scientific">Didymella rabiei</name>
    <name type="common">Chickpea ascochyta blight fungus</name>
    <name type="synonym">Mycosphaerella rabiei</name>
    <dbReference type="NCBI Taxonomy" id="5454"/>
    <lineage>
        <taxon>Eukaryota</taxon>
        <taxon>Fungi</taxon>
        <taxon>Dikarya</taxon>
        <taxon>Ascomycota</taxon>
        <taxon>Pezizomycotina</taxon>
        <taxon>Dothideomycetes</taxon>
        <taxon>Pleosporomycetidae</taxon>
        <taxon>Pleosporales</taxon>
        <taxon>Pleosporineae</taxon>
        <taxon>Didymellaceae</taxon>
        <taxon>Ascochyta</taxon>
    </lineage>
</organism>
<comment type="caution">
    <text evidence="7">The sequence shown here is derived from an EMBL/GenBank/DDBJ whole genome shotgun (WGS) entry which is preliminary data.</text>
</comment>
<dbReference type="PANTHER" id="PTHR11814">
    <property type="entry name" value="SULFATE TRANSPORTER"/>
    <property type="match status" value="1"/>
</dbReference>
<protein>
    <submittedName>
        <fullName evidence="7">Sulfate transmembrane transporter</fullName>
    </submittedName>
</protein>
<keyword evidence="8" id="KW-1185">Reference proteome</keyword>
<feature type="transmembrane region" description="Helical" evidence="6">
    <location>
        <begin position="361"/>
        <end position="379"/>
    </location>
</feature>
<dbReference type="Pfam" id="PF01740">
    <property type="entry name" value="STAS"/>
    <property type="match status" value="1"/>
</dbReference>
<name>A0A163MIC1_DIDRA</name>
<accession>A0A163MIC1</accession>
<dbReference type="GO" id="GO:0055085">
    <property type="term" value="P:transmembrane transport"/>
    <property type="evidence" value="ECO:0007669"/>
    <property type="project" value="InterPro"/>
</dbReference>
<comment type="subcellular location">
    <subcellularLocation>
        <location evidence="1">Membrane</location>
        <topology evidence="1">Multi-pass membrane protein</topology>
    </subcellularLocation>
</comment>
<keyword evidence="4 6" id="KW-0472">Membrane</keyword>
<dbReference type="STRING" id="5454.A0A163MIC1"/>
<dbReference type="AlphaFoldDB" id="A0A163MIC1"/>
<dbReference type="InterPro" id="IPR011547">
    <property type="entry name" value="SLC26A/SulP_dom"/>
</dbReference>
<evidence type="ECO:0000256" key="1">
    <source>
        <dbReference type="ARBA" id="ARBA00004141"/>
    </source>
</evidence>
<feature type="transmembrane region" description="Helical" evidence="6">
    <location>
        <begin position="476"/>
        <end position="495"/>
    </location>
</feature>
<feature type="compositionally biased region" description="Basic and acidic residues" evidence="5">
    <location>
        <begin position="204"/>
        <end position="214"/>
    </location>
</feature>
<evidence type="ECO:0000256" key="4">
    <source>
        <dbReference type="ARBA" id="ARBA00023136"/>
    </source>
</evidence>
<dbReference type="Pfam" id="PF00916">
    <property type="entry name" value="Sulfate_transp"/>
    <property type="match status" value="1"/>
</dbReference>
<proteinExistence type="predicted"/>
<dbReference type="PROSITE" id="PS50801">
    <property type="entry name" value="STAS"/>
    <property type="match status" value="1"/>
</dbReference>